<keyword evidence="3" id="KW-0449">Lipoprotein</keyword>
<dbReference type="GO" id="GO:0016020">
    <property type="term" value="C:membrane"/>
    <property type="evidence" value="ECO:0007669"/>
    <property type="project" value="InterPro"/>
</dbReference>
<protein>
    <submittedName>
        <fullName evidence="3">VacJ family lipoprotein</fullName>
    </submittedName>
</protein>
<dbReference type="EMBL" id="UFVD01000001">
    <property type="protein sequence ID" value="SUX10780.1"/>
    <property type="molecule type" value="Genomic_DNA"/>
</dbReference>
<keyword evidence="4" id="KW-1185">Reference proteome</keyword>
<reference evidence="3 4" key="1">
    <citation type="submission" date="2018-06" db="EMBL/GenBank/DDBJ databases">
        <authorList>
            <consortium name="Pathogen Informatics"/>
            <person name="Doyle S."/>
        </authorList>
    </citation>
    <scope>NUCLEOTIDE SEQUENCE [LARGE SCALE GENOMIC DNA]</scope>
    <source>
        <strain evidence="3 4">NCTC12475</strain>
    </source>
</reference>
<evidence type="ECO:0000256" key="2">
    <source>
        <dbReference type="ARBA" id="ARBA00022729"/>
    </source>
</evidence>
<dbReference type="STRING" id="32024.GCA_000788295_01767"/>
<dbReference type="PRINTS" id="PR01805">
    <property type="entry name" value="VACJLIPOPROT"/>
</dbReference>
<sequence length="238" mass="27623">MKKLFLILSIGVVLSFAKDIDNTQIEQFKANYVVDENKFDPLYWYNKPMTYFNHYAYSYVLIPMAKGYDYVMPDPLQGAVSNFFNNLLYPMRLINNILQGKFQNSLDETKRFLINTTIGFAGLSDAASMHFDIPKHDEDFGQTLGYWGLGEGMPIVLPILGQSNLRDMFGLVGDHFADPITYIDRDNEWTSVAIKSYRYINDTSLQPNAYEILTKDEENLYEFLRDFNSLKRKKMISE</sequence>
<dbReference type="RefSeq" id="WP_089183151.1">
    <property type="nucleotide sequence ID" value="NZ_CP043427.1"/>
</dbReference>
<dbReference type="PANTHER" id="PTHR30035:SF3">
    <property type="entry name" value="INTERMEMBRANE PHOSPHOLIPID TRANSPORT SYSTEM LIPOPROTEIN MLAA"/>
    <property type="match status" value="1"/>
</dbReference>
<dbReference type="GO" id="GO:0120010">
    <property type="term" value="P:intermembrane phospholipid transfer"/>
    <property type="evidence" value="ECO:0007669"/>
    <property type="project" value="TreeGrafter"/>
</dbReference>
<dbReference type="OrthoDB" id="9785326at2"/>
<dbReference type="PANTHER" id="PTHR30035">
    <property type="entry name" value="LIPOPROTEIN VACJ-RELATED"/>
    <property type="match status" value="1"/>
</dbReference>
<gene>
    <name evidence="3" type="primary">mlaA</name>
    <name evidence="3" type="ORF">NCTC12475_00987</name>
</gene>
<evidence type="ECO:0000256" key="1">
    <source>
        <dbReference type="ARBA" id="ARBA00010634"/>
    </source>
</evidence>
<evidence type="ECO:0000313" key="3">
    <source>
        <dbReference type="EMBL" id="SUX10780.1"/>
    </source>
</evidence>
<accession>A0A381DJJ7</accession>
<dbReference type="Pfam" id="PF04333">
    <property type="entry name" value="MlaA"/>
    <property type="match status" value="1"/>
</dbReference>
<proteinExistence type="inferred from homology"/>
<comment type="similarity">
    <text evidence="1">Belongs to the MlaA family.</text>
</comment>
<dbReference type="AlphaFoldDB" id="A0A381DJJ7"/>
<keyword evidence="2" id="KW-0732">Signal</keyword>
<dbReference type="GeneID" id="93091409"/>
<dbReference type="Proteomes" id="UP000254920">
    <property type="component" value="Unassembled WGS sequence"/>
</dbReference>
<name>A0A381DJJ7_9BACT</name>
<evidence type="ECO:0000313" key="4">
    <source>
        <dbReference type="Proteomes" id="UP000254920"/>
    </source>
</evidence>
<dbReference type="InterPro" id="IPR007428">
    <property type="entry name" value="MlaA"/>
</dbReference>
<organism evidence="3 4">
    <name type="scientific">Campylobacter sputorum subsp. sputorum</name>
    <dbReference type="NCBI Taxonomy" id="32024"/>
    <lineage>
        <taxon>Bacteria</taxon>
        <taxon>Pseudomonadati</taxon>
        <taxon>Campylobacterota</taxon>
        <taxon>Epsilonproteobacteria</taxon>
        <taxon>Campylobacterales</taxon>
        <taxon>Campylobacteraceae</taxon>
        <taxon>Campylobacter</taxon>
    </lineage>
</organism>